<dbReference type="InterPro" id="IPR002523">
    <property type="entry name" value="MgTranspt_CorA/ZnTranspt_ZntB"/>
</dbReference>
<evidence type="ECO:0000256" key="1">
    <source>
        <dbReference type="SAM" id="Phobius"/>
    </source>
</evidence>
<gene>
    <name evidence="2" type="ORF">QBC46DRAFT_399813</name>
</gene>
<feature type="transmembrane region" description="Helical" evidence="1">
    <location>
        <begin position="376"/>
        <end position="399"/>
    </location>
</feature>
<dbReference type="Gene3D" id="1.20.58.340">
    <property type="entry name" value="Magnesium transport protein CorA, transmembrane region"/>
    <property type="match status" value="1"/>
</dbReference>
<name>A0AAN6MVV3_9PEZI</name>
<evidence type="ECO:0000313" key="2">
    <source>
        <dbReference type="EMBL" id="KAK3934432.1"/>
    </source>
</evidence>
<keyword evidence="1" id="KW-0812">Transmembrane</keyword>
<accession>A0AAN6MVV3</accession>
<dbReference type="Proteomes" id="UP001303473">
    <property type="component" value="Unassembled WGS sequence"/>
</dbReference>
<dbReference type="GO" id="GO:0046873">
    <property type="term" value="F:metal ion transmembrane transporter activity"/>
    <property type="evidence" value="ECO:0007669"/>
    <property type="project" value="InterPro"/>
</dbReference>
<comment type="caution">
    <text evidence="2">The sequence shown here is derived from an EMBL/GenBank/DDBJ whole genome shotgun (WGS) entry which is preliminary data.</text>
</comment>
<protein>
    <recommendedName>
        <fullName evidence="4">CorA-like Mg2+ transporter protein</fullName>
    </recommendedName>
</protein>
<dbReference type="EMBL" id="MU853991">
    <property type="protein sequence ID" value="KAK3934432.1"/>
    <property type="molecule type" value="Genomic_DNA"/>
</dbReference>
<proteinExistence type="predicted"/>
<evidence type="ECO:0008006" key="4">
    <source>
        <dbReference type="Google" id="ProtNLM"/>
    </source>
</evidence>
<organism evidence="2 3">
    <name type="scientific">Diplogelasinospora grovesii</name>
    <dbReference type="NCBI Taxonomy" id="303347"/>
    <lineage>
        <taxon>Eukaryota</taxon>
        <taxon>Fungi</taxon>
        <taxon>Dikarya</taxon>
        <taxon>Ascomycota</taxon>
        <taxon>Pezizomycotina</taxon>
        <taxon>Sordariomycetes</taxon>
        <taxon>Sordariomycetidae</taxon>
        <taxon>Sordariales</taxon>
        <taxon>Diplogelasinosporaceae</taxon>
        <taxon>Diplogelasinospora</taxon>
    </lineage>
</organism>
<reference evidence="3" key="1">
    <citation type="journal article" date="2023" name="Mol. Phylogenet. Evol.">
        <title>Genome-scale phylogeny and comparative genomics of the fungal order Sordariales.</title>
        <authorList>
            <person name="Hensen N."/>
            <person name="Bonometti L."/>
            <person name="Westerberg I."/>
            <person name="Brannstrom I.O."/>
            <person name="Guillou S."/>
            <person name="Cros-Aarteil S."/>
            <person name="Calhoun S."/>
            <person name="Haridas S."/>
            <person name="Kuo A."/>
            <person name="Mondo S."/>
            <person name="Pangilinan J."/>
            <person name="Riley R."/>
            <person name="LaButti K."/>
            <person name="Andreopoulos B."/>
            <person name="Lipzen A."/>
            <person name="Chen C."/>
            <person name="Yan M."/>
            <person name="Daum C."/>
            <person name="Ng V."/>
            <person name="Clum A."/>
            <person name="Steindorff A."/>
            <person name="Ohm R.A."/>
            <person name="Martin F."/>
            <person name="Silar P."/>
            <person name="Natvig D.O."/>
            <person name="Lalanne C."/>
            <person name="Gautier V."/>
            <person name="Ament-Velasquez S.L."/>
            <person name="Kruys A."/>
            <person name="Hutchinson M.I."/>
            <person name="Powell A.J."/>
            <person name="Barry K."/>
            <person name="Miller A.N."/>
            <person name="Grigoriev I.V."/>
            <person name="Debuchy R."/>
            <person name="Gladieux P."/>
            <person name="Hiltunen Thoren M."/>
            <person name="Johannesson H."/>
        </authorList>
    </citation>
    <scope>NUCLEOTIDE SEQUENCE [LARGE SCALE GENOMIC DNA]</scope>
    <source>
        <strain evidence="3">CBS 340.73</strain>
    </source>
</reference>
<keyword evidence="1" id="KW-0472">Membrane</keyword>
<evidence type="ECO:0000313" key="3">
    <source>
        <dbReference type="Proteomes" id="UP001303473"/>
    </source>
</evidence>
<dbReference type="Pfam" id="PF01544">
    <property type="entry name" value="CorA"/>
    <property type="match status" value="1"/>
</dbReference>
<feature type="transmembrane region" description="Helical" evidence="1">
    <location>
        <begin position="337"/>
        <end position="356"/>
    </location>
</feature>
<sequence>MAERCPSMTERFIGSSAGLMTVHRKKHFDSGTIREEEVVAWLSKQPPTSDDGKPPQAGLRLVCKSQTKIMWCYLDGSILKGIKKVLGLPENHAYLLAPKPGACGIYSATDGQPVFIYHRLDNHRTVSIVFRYDTLSNITTGYVLHGKRVSVGDIIGAIEAQFPSFGHPLLLPTIVVELVAASLFSGLVQIHNELANVEGKTGFSTWANAPDSEMTEGYHQLARQLGSLNCHFAFVNNTVRSMLFMAAFTLKQLELMGEYHASPERYRQVESLGNSRRLKQRVELVESHLRQLETFDAIRDRMQAQQNVLFNLISQQDNSLNIEIAAASKRDSSSMKVIAILTTLFLPATFLSTLFAMPLFDWTAPRISEVTGSYFWLYWAIVAPLTLLVMGFVGAYIWYQSRRNEQADRRARGNAKEKTV</sequence>
<keyword evidence="1" id="KW-1133">Transmembrane helix</keyword>
<dbReference type="AlphaFoldDB" id="A0AAN6MVV3"/>
<keyword evidence="3" id="KW-1185">Reference proteome</keyword>
<dbReference type="GO" id="GO:0016020">
    <property type="term" value="C:membrane"/>
    <property type="evidence" value="ECO:0007669"/>
    <property type="project" value="InterPro"/>
</dbReference>